<protein>
    <submittedName>
        <fullName evidence="2">Exopolysaccharide synthesis exoD</fullName>
    </submittedName>
</protein>
<dbReference type="EMBL" id="AQQW01000013">
    <property type="protein sequence ID" value="ETW11362.1"/>
    <property type="molecule type" value="Genomic_DNA"/>
</dbReference>
<evidence type="ECO:0000256" key="1">
    <source>
        <dbReference type="SAM" id="Phobius"/>
    </source>
</evidence>
<evidence type="ECO:0000313" key="3">
    <source>
        <dbReference type="Proteomes" id="UP000019063"/>
    </source>
</evidence>
<dbReference type="PANTHER" id="PTHR41795">
    <property type="entry name" value="EXOPOLYSACCHARIDE SYNTHESIS PROTEIN"/>
    <property type="match status" value="1"/>
</dbReference>
<dbReference type="Pfam" id="PF06055">
    <property type="entry name" value="ExoD"/>
    <property type="match status" value="1"/>
</dbReference>
<dbReference type="PIRSF" id="PIRSF033239">
    <property type="entry name" value="ExoD"/>
    <property type="match status" value="1"/>
</dbReference>
<feature type="transmembrane region" description="Helical" evidence="1">
    <location>
        <begin position="123"/>
        <end position="140"/>
    </location>
</feature>
<dbReference type="InterPro" id="IPR010331">
    <property type="entry name" value="ExoD"/>
</dbReference>
<proteinExistence type="predicted"/>
<dbReference type="Proteomes" id="UP000019063">
    <property type="component" value="Unassembled WGS sequence"/>
</dbReference>
<feature type="transmembrane region" description="Helical" evidence="1">
    <location>
        <begin position="37"/>
        <end position="66"/>
    </location>
</feature>
<keyword evidence="1" id="KW-0472">Membrane</keyword>
<keyword evidence="1" id="KW-1133">Transmembrane helix</keyword>
<keyword evidence="3" id="KW-1185">Reference proteome</keyword>
<accession>W4HF40</accession>
<dbReference type="STRING" id="1379903.ATO8_17880"/>
<name>W4HF40_9RHOB</name>
<dbReference type="PANTHER" id="PTHR41795:SF1">
    <property type="entry name" value="EXOPOLYSACCHARIDE SYNTHESIS PROTEIN"/>
    <property type="match status" value="1"/>
</dbReference>
<sequence>MEGVLDRLKARMEEGDDEAVTIGDAVEAIGTRGFGPVFLALALLVASPFGGIPTVPTIFAAMLAILAGQMVIGRQSLYVPGIFARREVPGKRVAKGVDWLRPIAQRMDRWFGRRLVVMTSDPARRLAGVVIMALCVTVPPLEFVPFASAIPMTGIALFGLAITARDGLLMMLAFAAAAAALIGGPWLLLSN</sequence>
<dbReference type="eggNOG" id="COG3932">
    <property type="taxonomic scope" value="Bacteria"/>
</dbReference>
<evidence type="ECO:0000313" key="2">
    <source>
        <dbReference type="EMBL" id="ETW11362.1"/>
    </source>
</evidence>
<feature type="transmembrane region" description="Helical" evidence="1">
    <location>
        <begin position="169"/>
        <end position="189"/>
    </location>
</feature>
<comment type="caution">
    <text evidence="2">The sequence shown here is derived from an EMBL/GenBank/DDBJ whole genome shotgun (WGS) entry which is preliminary data.</text>
</comment>
<gene>
    <name evidence="2" type="ORF">ATO8_17880</name>
</gene>
<organism evidence="2 3">
    <name type="scientific">Roseivivax marinus</name>
    <dbReference type="NCBI Taxonomy" id="1379903"/>
    <lineage>
        <taxon>Bacteria</taxon>
        <taxon>Pseudomonadati</taxon>
        <taxon>Pseudomonadota</taxon>
        <taxon>Alphaproteobacteria</taxon>
        <taxon>Rhodobacterales</taxon>
        <taxon>Roseobacteraceae</taxon>
        <taxon>Roseivivax</taxon>
    </lineage>
</organism>
<keyword evidence="1" id="KW-0812">Transmembrane</keyword>
<dbReference type="AlphaFoldDB" id="W4HF40"/>
<reference evidence="2 3" key="1">
    <citation type="journal article" date="2014" name="Antonie Van Leeuwenhoek">
        <title>Roseivivax atlanticus sp. nov., isolated from surface seawater of the Atlantic Ocean.</title>
        <authorList>
            <person name="Li G."/>
            <person name="Lai Q."/>
            <person name="Liu X."/>
            <person name="Sun F."/>
            <person name="Shao Z."/>
        </authorList>
    </citation>
    <scope>NUCLEOTIDE SEQUENCE [LARGE SCALE GENOMIC DNA]</scope>
    <source>
        <strain evidence="2 3">22II-s10s</strain>
    </source>
</reference>